<proteinExistence type="predicted"/>
<sequence length="146" mass="15856">MVGPTRRQLLCTASTFGMGTLAGCGQALLESDGDVVIGNWDDATHEFAVTMDDGGDTKEGTVTVEADSRGELTDFLPQSDWPYPFLLHITVDGEYVATTKHRWQNRIEVVYLTDGSVIADETEIDIEVTPSEGYPTPSPDTTTKTP</sequence>
<dbReference type="EMBL" id="JAHQXF010000002">
    <property type="protein sequence ID" value="MBV0925501.1"/>
    <property type="molecule type" value="Genomic_DNA"/>
</dbReference>
<dbReference type="PROSITE" id="PS51257">
    <property type="entry name" value="PROKAR_LIPOPROTEIN"/>
    <property type="match status" value="1"/>
</dbReference>
<dbReference type="RefSeq" id="WP_162318324.1">
    <property type="nucleotide sequence ID" value="NZ_JAHQXF010000002.1"/>
</dbReference>
<dbReference type="Proteomes" id="UP000766550">
    <property type="component" value="Unassembled WGS sequence"/>
</dbReference>
<protein>
    <submittedName>
        <fullName evidence="1">Uncharacterized protein</fullName>
    </submittedName>
</protein>
<evidence type="ECO:0000313" key="1">
    <source>
        <dbReference type="EMBL" id="MBV0925501.1"/>
    </source>
</evidence>
<gene>
    <name evidence="1" type="ORF">KTS45_14945</name>
</gene>
<keyword evidence="2" id="KW-1185">Reference proteome</keyword>
<evidence type="ECO:0000313" key="2">
    <source>
        <dbReference type="Proteomes" id="UP000766550"/>
    </source>
</evidence>
<organism evidence="1 2">
    <name type="scientific">Haloarcula limicola</name>
    <dbReference type="NCBI Taxonomy" id="1429915"/>
    <lineage>
        <taxon>Archaea</taxon>
        <taxon>Methanobacteriati</taxon>
        <taxon>Methanobacteriota</taxon>
        <taxon>Stenosarchaea group</taxon>
        <taxon>Halobacteria</taxon>
        <taxon>Halobacteriales</taxon>
        <taxon>Haloarculaceae</taxon>
        <taxon>Haloarcula</taxon>
    </lineage>
</organism>
<dbReference type="AlphaFoldDB" id="A0A8J7YBC3"/>
<name>A0A8J7YBC3_9EURY</name>
<reference evidence="1 2" key="1">
    <citation type="submission" date="2021-06" db="EMBL/GenBank/DDBJ databases">
        <title>New haloarchaea isolates fom saline soil.</title>
        <authorList>
            <person name="Duran-Viseras A."/>
            <person name="Sanchez-Porro C.S."/>
            <person name="Ventosa A."/>
        </authorList>
    </citation>
    <scope>NUCLEOTIDE SEQUENCE [LARGE SCALE GENOMIC DNA]</scope>
    <source>
        <strain evidence="1 2">JCM 183640</strain>
    </source>
</reference>
<comment type="caution">
    <text evidence="1">The sequence shown here is derived from an EMBL/GenBank/DDBJ whole genome shotgun (WGS) entry which is preliminary data.</text>
</comment>
<dbReference type="OrthoDB" id="373488at2157"/>
<accession>A0A8J7YBC3</accession>